<dbReference type="InterPro" id="IPR014748">
    <property type="entry name" value="Enoyl-CoA_hydra_C"/>
</dbReference>
<dbReference type="AlphaFoldDB" id="A0A3B0SAX8"/>
<dbReference type="InterPro" id="IPR018376">
    <property type="entry name" value="Enoyl-CoA_hyd/isom_CS"/>
</dbReference>
<comment type="similarity">
    <text evidence="1">Belongs to the enoyl-CoA hydratase/isomerase family.</text>
</comment>
<gene>
    <name evidence="3" type="ORF">MNBD_ALPHA06-1332</name>
</gene>
<accession>A0A3B0SAX8</accession>
<dbReference type="PROSITE" id="PS00166">
    <property type="entry name" value="ENOYL_COA_HYDRATASE"/>
    <property type="match status" value="1"/>
</dbReference>
<organism evidence="3">
    <name type="scientific">hydrothermal vent metagenome</name>
    <dbReference type="NCBI Taxonomy" id="652676"/>
    <lineage>
        <taxon>unclassified sequences</taxon>
        <taxon>metagenomes</taxon>
        <taxon>ecological metagenomes</taxon>
    </lineage>
</organism>
<evidence type="ECO:0000256" key="1">
    <source>
        <dbReference type="ARBA" id="ARBA00005254"/>
    </source>
</evidence>
<dbReference type="InterPro" id="IPR001753">
    <property type="entry name" value="Enoyl-CoA_hydra/iso"/>
</dbReference>
<proteinExistence type="inferred from homology"/>
<dbReference type="EMBL" id="UOEE01000257">
    <property type="protein sequence ID" value="VAV98096.1"/>
    <property type="molecule type" value="Genomic_DNA"/>
</dbReference>
<name>A0A3B0SAX8_9ZZZZ</name>
<dbReference type="Gene3D" id="3.90.226.10">
    <property type="entry name" value="2-enoyl-CoA Hydratase, Chain A, domain 1"/>
    <property type="match status" value="1"/>
</dbReference>
<protein>
    <submittedName>
        <fullName evidence="3">Enoyl-CoA hydratase</fullName>
        <ecNumber evidence="3">4.2.1.17</ecNumber>
    </submittedName>
</protein>
<dbReference type="GO" id="GO:0006635">
    <property type="term" value="P:fatty acid beta-oxidation"/>
    <property type="evidence" value="ECO:0007669"/>
    <property type="project" value="TreeGrafter"/>
</dbReference>
<reference evidence="3" key="1">
    <citation type="submission" date="2018-06" db="EMBL/GenBank/DDBJ databases">
        <authorList>
            <person name="Zhirakovskaya E."/>
        </authorList>
    </citation>
    <scope>NUCLEOTIDE SEQUENCE</scope>
</reference>
<dbReference type="Gene3D" id="1.10.12.10">
    <property type="entry name" value="Lyase 2-enoyl-coa Hydratase, Chain A, domain 2"/>
    <property type="match status" value="1"/>
</dbReference>
<dbReference type="GO" id="GO:0004300">
    <property type="term" value="F:enoyl-CoA hydratase activity"/>
    <property type="evidence" value="ECO:0007669"/>
    <property type="project" value="UniProtKB-EC"/>
</dbReference>
<dbReference type="CDD" id="cd06558">
    <property type="entry name" value="crotonase-like"/>
    <property type="match status" value="1"/>
</dbReference>
<dbReference type="EC" id="4.2.1.17" evidence="3"/>
<evidence type="ECO:0000256" key="2">
    <source>
        <dbReference type="ARBA" id="ARBA00023239"/>
    </source>
</evidence>
<sequence>MSKLRLHLAQDGTTGRLEISNPSRRNAMTRAMWRDLPDLLQQAAHVRVLLLCGEGAHFCAGADIDEMGKLLENPDETSVFRAEMQNALSCLSQFRAPTIAHITGSCYGAGLALAMACDLRFADASATFCLPPAQLGLLYPKDDIRRLVALVGVGIAKQLLFSAEVISAQQAAQLRLINHVQPQSQTMKTIEQIAQNSTHSIADLKRLIDGNLPDADQAFDVAFQAKDFAIGISAFADKRRPDYS</sequence>
<dbReference type="PANTHER" id="PTHR11941">
    <property type="entry name" value="ENOYL-COA HYDRATASE-RELATED"/>
    <property type="match status" value="1"/>
</dbReference>
<keyword evidence="2 3" id="KW-0456">Lyase</keyword>
<dbReference type="PANTHER" id="PTHR11941:SF54">
    <property type="entry name" value="ENOYL-COA HYDRATASE, MITOCHONDRIAL"/>
    <property type="match status" value="1"/>
</dbReference>
<dbReference type="SUPFAM" id="SSF52096">
    <property type="entry name" value="ClpP/crotonase"/>
    <property type="match status" value="1"/>
</dbReference>
<evidence type="ECO:0000313" key="3">
    <source>
        <dbReference type="EMBL" id="VAV98096.1"/>
    </source>
</evidence>
<dbReference type="Pfam" id="PF00378">
    <property type="entry name" value="ECH_1"/>
    <property type="match status" value="1"/>
</dbReference>
<dbReference type="InterPro" id="IPR029045">
    <property type="entry name" value="ClpP/crotonase-like_dom_sf"/>
</dbReference>